<dbReference type="SUPFAM" id="SSF81345">
    <property type="entry name" value="ABC transporter involved in vitamin B12 uptake, BtuC"/>
    <property type="match status" value="1"/>
</dbReference>
<keyword evidence="7 8" id="KW-0472">Membrane</keyword>
<proteinExistence type="inferred from homology"/>
<evidence type="ECO:0000256" key="5">
    <source>
        <dbReference type="ARBA" id="ARBA00022692"/>
    </source>
</evidence>
<dbReference type="PANTHER" id="PTHR30472:SF19">
    <property type="entry name" value="PETROBACTIN IMPORT SYSTEM PERMEASE PROTEIN YCLO"/>
    <property type="match status" value="1"/>
</dbReference>
<dbReference type="PANTHER" id="PTHR30472">
    <property type="entry name" value="FERRIC ENTEROBACTIN TRANSPORT SYSTEM PERMEASE PROTEIN"/>
    <property type="match status" value="1"/>
</dbReference>
<comment type="similarity">
    <text evidence="2">Belongs to the binding-protein-dependent transport system permease family. FecCD subfamily.</text>
</comment>
<evidence type="ECO:0000256" key="8">
    <source>
        <dbReference type="SAM" id="Phobius"/>
    </source>
</evidence>
<protein>
    <submittedName>
        <fullName evidence="9">Iron complex transport system permease protein</fullName>
    </submittedName>
</protein>
<reference evidence="9 10" key="1">
    <citation type="submission" date="2018-04" db="EMBL/GenBank/DDBJ databases">
        <title>Genomic Encyclopedia of Type Strains, Phase III (KMG-III): the genomes of soil and plant-associated and newly described type strains.</title>
        <authorList>
            <person name="Whitman W."/>
        </authorList>
    </citation>
    <scope>NUCLEOTIDE SEQUENCE [LARGE SCALE GENOMIC DNA]</scope>
    <source>
        <strain evidence="9 10">KA25</strain>
    </source>
</reference>
<evidence type="ECO:0000256" key="1">
    <source>
        <dbReference type="ARBA" id="ARBA00004651"/>
    </source>
</evidence>
<dbReference type="GO" id="GO:0005886">
    <property type="term" value="C:plasma membrane"/>
    <property type="evidence" value="ECO:0007669"/>
    <property type="project" value="UniProtKB-SubCell"/>
</dbReference>
<dbReference type="AlphaFoldDB" id="A0A2T5JUK8"/>
<feature type="transmembrane region" description="Helical" evidence="8">
    <location>
        <begin position="6"/>
        <end position="25"/>
    </location>
</feature>
<evidence type="ECO:0000256" key="3">
    <source>
        <dbReference type="ARBA" id="ARBA00022448"/>
    </source>
</evidence>
<evidence type="ECO:0000313" key="9">
    <source>
        <dbReference type="EMBL" id="PTR13854.1"/>
    </source>
</evidence>
<dbReference type="Gene3D" id="1.10.3470.10">
    <property type="entry name" value="ABC transporter involved in vitamin B12 uptake, BtuC"/>
    <property type="match status" value="1"/>
</dbReference>
<dbReference type="GO" id="GO:0022857">
    <property type="term" value="F:transmembrane transporter activity"/>
    <property type="evidence" value="ECO:0007669"/>
    <property type="project" value="InterPro"/>
</dbReference>
<keyword evidence="5 8" id="KW-0812">Transmembrane</keyword>
<evidence type="ECO:0000256" key="2">
    <source>
        <dbReference type="ARBA" id="ARBA00007935"/>
    </source>
</evidence>
<dbReference type="GO" id="GO:0033214">
    <property type="term" value="P:siderophore-iron import into cell"/>
    <property type="evidence" value="ECO:0007669"/>
    <property type="project" value="TreeGrafter"/>
</dbReference>
<comment type="caution">
    <text evidence="9">The sequence shown here is derived from an EMBL/GenBank/DDBJ whole genome shotgun (WGS) entry which is preliminary data.</text>
</comment>
<comment type="subcellular location">
    <subcellularLocation>
        <location evidence="1">Cell membrane</location>
        <topology evidence="1">Multi-pass membrane protein</topology>
    </subcellularLocation>
</comment>
<feature type="transmembrane region" description="Helical" evidence="8">
    <location>
        <begin position="69"/>
        <end position="90"/>
    </location>
</feature>
<evidence type="ECO:0000256" key="7">
    <source>
        <dbReference type="ARBA" id="ARBA00023136"/>
    </source>
</evidence>
<feature type="transmembrane region" description="Helical" evidence="8">
    <location>
        <begin position="218"/>
        <end position="251"/>
    </location>
</feature>
<evidence type="ECO:0000313" key="10">
    <source>
        <dbReference type="Proteomes" id="UP000244060"/>
    </source>
</evidence>
<name>A0A2T5JUK8_9RHOB</name>
<dbReference type="Pfam" id="PF01032">
    <property type="entry name" value="FecCD"/>
    <property type="match status" value="1"/>
</dbReference>
<keyword evidence="3" id="KW-0813">Transport</keyword>
<feature type="transmembrane region" description="Helical" evidence="8">
    <location>
        <begin position="132"/>
        <end position="153"/>
    </location>
</feature>
<dbReference type="RefSeq" id="WP_108222070.1">
    <property type="nucleotide sequence ID" value="NZ_CP090024.1"/>
</dbReference>
<sequence>MDRALFWLAALALIVCATYLLWGLGGANWRFVLGLRSVKLAGLVVVGTAIAVATVLFQTVSGNRILTPSIMGFDALYVLMQTTLVASLGITAHAQLPSSLSFAVEVAVLVAAGLLLFGTLLRRGAQDMMRMILTGVIFGILFRSLSSFLARILDPNAYSVVQAESFASFSRIEAGLLPLGAGLCLAAAGTALALAPRLDVLALGRRTAVPLGLAYDRLSLGVLTLVAVLVAVSTALVGPVGFFGLIVAALAHSLTTSARHRALLPAAALVAIVLLVGGQTLFERVLGMGATLSIVVEFAGGLFFLWLLMRGRVK</sequence>
<organism evidence="9 10">
    <name type="scientific">Cereibacter azotoformans</name>
    <dbReference type="NCBI Taxonomy" id="43057"/>
    <lineage>
        <taxon>Bacteria</taxon>
        <taxon>Pseudomonadati</taxon>
        <taxon>Pseudomonadota</taxon>
        <taxon>Alphaproteobacteria</taxon>
        <taxon>Rhodobacterales</taxon>
        <taxon>Paracoccaceae</taxon>
        <taxon>Cereibacter</taxon>
    </lineage>
</organism>
<feature type="transmembrane region" description="Helical" evidence="8">
    <location>
        <begin position="37"/>
        <end position="57"/>
    </location>
</feature>
<keyword evidence="10" id="KW-1185">Reference proteome</keyword>
<keyword evidence="4" id="KW-1003">Cell membrane</keyword>
<dbReference type="EMBL" id="QAOT01000019">
    <property type="protein sequence ID" value="PTR13854.1"/>
    <property type="molecule type" value="Genomic_DNA"/>
</dbReference>
<evidence type="ECO:0000256" key="6">
    <source>
        <dbReference type="ARBA" id="ARBA00022989"/>
    </source>
</evidence>
<keyword evidence="6 8" id="KW-1133">Transmembrane helix</keyword>
<feature type="transmembrane region" description="Helical" evidence="8">
    <location>
        <begin position="174"/>
        <end position="198"/>
    </location>
</feature>
<feature type="transmembrane region" description="Helical" evidence="8">
    <location>
        <begin position="102"/>
        <end position="120"/>
    </location>
</feature>
<gene>
    <name evidence="9" type="ORF">C8J28_11919</name>
</gene>
<dbReference type="InterPro" id="IPR037294">
    <property type="entry name" value="ABC_BtuC-like"/>
</dbReference>
<dbReference type="InterPro" id="IPR000522">
    <property type="entry name" value="ABC_transptr_permease_BtuC"/>
</dbReference>
<accession>A0A2T5JUK8</accession>
<evidence type="ECO:0000256" key="4">
    <source>
        <dbReference type="ARBA" id="ARBA00022475"/>
    </source>
</evidence>
<feature type="transmembrane region" description="Helical" evidence="8">
    <location>
        <begin position="263"/>
        <end position="282"/>
    </location>
</feature>
<dbReference type="OrthoDB" id="9796260at2"/>
<feature type="transmembrane region" description="Helical" evidence="8">
    <location>
        <begin position="288"/>
        <end position="308"/>
    </location>
</feature>
<dbReference type="Proteomes" id="UP000244060">
    <property type="component" value="Unassembled WGS sequence"/>
</dbReference>